<dbReference type="InterPro" id="IPR036047">
    <property type="entry name" value="F-box-like_dom_sf"/>
</dbReference>
<reference evidence="5 6" key="1">
    <citation type="submission" date="2024-01" db="EMBL/GenBank/DDBJ databases">
        <title>Complete genome of Cladobotryum mycophilum ATHUM6906.</title>
        <authorList>
            <person name="Christinaki A.C."/>
            <person name="Myridakis A.I."/>
            <person name="Kouvelis V.N."/>
        </authorList>
    </citation>
    <scope>NUCLEOTIDE SEQUENCE [LARGE SCALE GENOMIC DNA]</scope>
    <source>
        <strain evidence="5 6">ATHUM6906</strain>
    </source>
</reference>
<dbReference type="Proteomes" id="UP001338125">
    <property type="component" value="Unassembled WGS sequence"/>
</dbReference>
<dbReference type="InterPro" id="IPR050745">
    <property type="entry name" value="Multifunctional_regulatory"/>
</dbReference>
<evidence type="ECO:0000256" key="1">
    <source>
        <dbReference type="ARBA" id="ARBA00022737"/>
    </source>
</evidence>
<dbReference type="InterPro" id="IPR002110">
    <property type="entry name" value="Ankyrin_rpt"/>
</dbReference>
<keyword evidence="2 3" id="KW-0040">ANK repeat</keyword>
<accession>A0ABR0STT4</accession>
<evidence type="ECO:0000313" key="5">
    <source>
        <dbReference type="EMBL" id="KAK5995557.1"/>
    </source>
</evidence>
<feature type="repeat" description="ANK" evidence="3">
    <location>
        <begin position="102"/>
        <end position="134"/>
    </location>
</feature>
<dbReference type="SUPFAM" id="SSF81383">
    <property type="entry name" value="F-box domain"/>
    <property type="match status" value="1"/>
</dbReference>
<dbReference type="Gene3D" id="1.25.40.20">
    <property type="entry name" value="Ankyrin repeat-containing domain"/>
    <property type="match status" value="3"/>
</dbReference>
<gene>
    <name evidence="5" type="ORF">PT974_03969</name>
</gene>
<dbReference type="PANTHER" id="PTHR24189">
    <property type="entry name" value="MYOTROPHIN"/>
    <property type="match status" value="1"/>
</dbReference>
<dbReference type="Pfam" id="PF00023">
    <property type="entry name" value="Ank"/>
    <property type="match status" value="2"/>
</dbReference>
<evidence type="ECO:0000259" key="4">
    <source>
        <dbReference type="Pfam" id="PF12937"/>
    </source>
</evidence>
<feature type="repeat" description="ANK" evidence="3">
    <location>
        <begin position="252"/>
        <end position="284"/>
    </location>
</feature>
<dbReference type="PANTHER" id="PTHR24189:SF63">
    <property type="entry name" value="ANKYRIN"/>
    <property type="match status" value="1"/>
</dbReference>
<dbReference type="CDD" id="cd09917">
    <property type="entry name" value="F-box_SF"/>
    <property type="match status" value="1"/>
</dbReference>
<dbReference type="InterPro" id="IPR036770">
    <property type="entry name" value="Ankyrin_rpt-contain_sf"/>
</dbReference>
<dbReference type="InterPro" id="IPR001810">
    <property type="entry name" value="F-box_dom"/>
</dbReference>
<keyword evidence="1" id="KW-0677">Repeat</keyword>
<proteinExistence type="predicted"/>
<dbReference type="Pfam" id="PF12937">
    <property type="entry name" value="F-box-like"/>
    <property type="match status" value="1"/>
</dbReference>
<comment type="caution">
    <text evidence="5">The sequence shown here is derived from an EMBL/GenBank/DDBJ whole genome shotgun (WGS) entry which is preliminary data.</text>
</comment>
<protein>
    <recommendedName>
        <fullName evidence="4">F-box domain-containing protein</fullName>
    </recommendedName>
</protein>
<dbReference type="PROSITE" id="PS50088">
    <property type="entry name" value="ANK_REPEAT"/>
    <property type="match status" value="2"/>
</dbReference>
<evidence type="ECO:0000256" key="2">
    <source>
        <dbReference type="ARBA" id="ARBA00023043"/>
    </source>
</evidence>
<name>A0ABR0STT4_9HYPO</name>
<feature type="domain" description="F-box" evidence="4">
    <location>
        <begin position="12"/>
        <end position="53"/>
    </location>
</feature>
<keyword evidence="6" id="KW-1185">Reference proteome</keyword>
<dbReference type="EMBL" id="JAVFKD010000004">
    <property type="protein sequence ID" value="KAK5995557.1"/>
    <property type="molecule type" value="Genomic_DNA"/>
</dbReference>
<dbReference type="SUPFAM" id="SSF48403">
    <property type="entry name" value="Ankyrin repeat"/>
    <property type="match status" value="1"/>
</dbReference>
<sequence>MEPKRSKMHPYWCLLPNELKLEVASCLDQRALSRLTQVNRRSHELLNPTLYRRDVLLHNCKALKWAAWKSGDGKYDPVIRRTLRLALKNGAKINTVHAKGEAYATTLHMAAALGNTSFVELLLKKGARLDLPSQGLYQFLPDCNNRIKEKVERLRFPYSLQKAILCRTAWYPLLVPFLFNDTSMITLLREKGASAKLALELKKNGVASREELRHVTIHHILAATGDLPSYDENGDCLFRANNDCIDDRLLGNGFTALHVAIEACKPANFCRLLQAGADMEAVSDFHKTPLIQAVDCANMFNTIELNAPYAECIEELILRGANIHVVSHTLMAETALSSIMKSALHNSQHPTGRMQAIVKLLVRAGADVNHRAANGRTAIHDLFELICLKEKKIKQEEELFKFLVEHGGDVNIPFPGGKSLLRMSMVEHDMKPLKAYELVMRSGGVIFSHEVDAVFKKWIKSSKLRSAGFDMRPHIRKISQRAIDDVYLETFDGKPNEPFRYLRAHFPVTTIAEELVADMIMRGGPKLSEATLNLRFDPNWIDLNGDSFLHLIVNRIDSNPHGRATTALADTMALVDKGARVTHRNSQGLTVIQRLRDSGKQYDTLRLFLYEQKDIEKGEF</sequence>
<organism evidence="5 6">
    <name type="scientific">Cladobotryum mycophilum</name>
    <dbReference type="NCBI Taxonomy" id="491253"/>
    <lineage>
        <taxon>Eukaryota</taxon>
        <taxon>Fungi</taxon>
        <taxon>Dikarya</taxon>
        <taxon>Ascomycota</taxon>
        <taxon>Pezizomycotina</taxon>
        <taxon>Sordariomycetes</taxon>
        <taxon>Hypocreomycetidae</taxon>
        <taxon>Hypocreales</taxon>
        <taxon>Hypocreaceae</taxon>
        <taxon>Cladobotryum</taxon>
    </lineage>
</organism>
<evidence type="ECO:0000256" key="3">
    <source>
        <dbReference type="PROSITE-ProRule" id="PRU00023"/>
    </source>
</evidence>
<evidence type="ECO:0000313" key="6">
    <source>
        <dbReference type="Proteomes" id="UP001338125"/>
    </source>
</evidence>
<dbReference type="PROSITE" id="PS50297">
    <property type="entry name" value="ANK_REP_REGION"/>
    <property type="match status" value="1"/>
</dbReference>
<dbReference type="SMART" id="SM00248">
    <property type="entry name" value="ANK"/>
    <property type="match status" value="5"/>
</dbReference>